<sequence>MNAYDDCRCFTVEAAGVRWQLASLADLETLWDRLADDEEDDDLLDTDPAALRRRRQFEADERLPYWTELWPSSYLLAQWLERSQSRICGRRCLDLGCGLGFTALVGSRLGARVTAMDYEADALAFARRNTVENQAHLDGRAPAWLCMDWRAPAFRKRVFDVVWAGDVVYEHRFIPPVADFLDRVVAPEGVAWIAEPDRAVYRPFIEAMHRRGFDASKAYAAKVHARNWPAGGVPASLWEFRRR</sequence>
<dbReference type="Pfam" id="PF08241">
    <property type="entry name" value="Methyltransf_11"/>
    <property type="match status" value="1"/>
</dbReference>
<protein>
    <recommendedName>
        <fullName evidence="1">Methyltransferase type 11 domain-containing protein</fullName>
    </recommendedName>
</protein>
<keyword evidence="3" id="KW-1185">Reference proteome</keyword>
<dbReference type="InterPro" id="IPR029063">
    <property type="entry name" value="SAM-dependent_MTases_sf"/>
</dbReference>
<dbReference type="OrthoDB" id="264333at2"/>
<proteinExistence type="predicted"/>
<dbReference type="KEGG" id="dgg:DGI_3257"/>
<dbReference type="GO" id="GO:0008757">
    <property type="term" value="F:S-adenosylmethionine-dependent methyltransferase activity"/>
    <property type="evidence" value="ECO:0007669"/>
    <property type="project" value="InterPro"/>
</dbReference>
<feature type="domain" description="Methyltransferase type 11" evidence="1">
    <location>
        <begin position="93"/>
        <end position="192"/>
    </location>
</feature>
<dbReference type="CDD" id="cd02440">
    <property type="entry name" value="AdoMet_MTases"/>
    <property type="match status" value="1"/>
</dbReference>
<organism evidence="2 3">
    <name type="scientific">Megalodesulfovibrio gigas (strain ATCC 19364 / DSM 1382 / NCIMB 9332 / VKM B-1759)</name>
    <name type="common">Desulfovibrio gigas</name>
    <dbReference type="NCBI Taxonomy" id="1121448"/>
    <lineage>
        <taxon>Bacteria</taxon>
        <taxon>Pseudomonadati</taxon>
        <taxon>Thermodesulfobacteriota</taxon>
        <taxon>Desulfovibrionia</taxon>
        <taxon>Desulfovibrionales</taxon>
        <taxon>Desulfovibrionaceae</taxon>
        <taxon>Megalodesulfovibrio</taxon>
    </lineage>
</organism>
<dbReference type="Gene3D" id="3.40.50.150">
    <property type="entry name" value="Vaccinia Virus protein VP39"/>
    <property type="match status" value="1"/>
</dbReference>
<dbReference type="SUPFAM" id="SSF53335">
    <property type="entry name" value="S-adenosyl-L-methionine-dependent methyltransferases"/>
    <property type="match status" value="1"/>
</dbReference>
<dbReference type="RefSeq" id="WP_021762056.1">
    <property type="nucleotide sequence ID" value="NC_022444.1"/>
</dbReference>
<dbReference type="HOGENOM" id="CLU_082963_1_0_7"/>
<dbReference type="EMBL" id="CP006585">
    <property type="protein sequence ID" value="AGW14957.1"/>
    <property type="molecule type" value="Genomic_DNA"/>
</dbReference>
<name>T2GG51_MEGG1</name>
<dbReference type="AlphaFoldDB" id="T2GG51"/>
<dbReference type="InterPro" id="IPR013216">
    <property type="entry name" value="Methyltransf_11"/>
</dbReference>
<dbReference type="eggNOG" id="COG3897">
    <property type="taxonomic scope" value="Bacteria"/>
</dbReference>
<dbReference type="PANTHER" id="PTHR14614">
    <property type="entry name" value="HEPATOCELLULAR CARCINOMA-ASSOCIATED ANTIGEN"/>
    <property type="match status" value="1"/>
</dbReference>
<dbReference type="PATRIC" id="fig|1121448.10.peg.3210"/>
<dbReference type="STRING" id="1121448.DGI_3257"/>
<dbReference type="Proteomes" id="UP000016587">
    <property type="component" value="Chromosome"/>
</dbReference>
<gene>
    <name evidence="2" type="ORF">DGI_3257</name>
</gene>
<evidence type="ECO:0000259" key="1">
    <source>
        <dbReference type="Pfam" id="PF08241"/>
    </source>
</evidence>
<dbReference type="InterPro" id="IPR019410">
    <property type="entry name" value="Methyltransf_16"/>
</dbReference>
<evidence type="ECO:0000313" key="2">
    <source>
        <dbReference type="EMBL" id="AGW14957.1"/>
    </source>
</evidence>
<accession>T2GG51</accession>
<evidence type="ECO:0000313" key="3">
    <source>
        <dbReference type="Proteomes" id="UP000016587"/>
    </source>
</evidence>
<reference evidence="3" key="2">
    <citation type="submission" date="2013-07" db="EMBL/GenBank/DDBJ databases">
        <authorList>
            <person name="Morais-Silva F.O."/>
            <person name="Rezende A.M."/>
            <person name="Pimentel C."/>
            <person name="Resende D.M."/>
            <person name="Santos C.I."/>
            <person name="Clemente C."/>
            <person name="de Oliveira L.M."/>
            <person name="da Silva S.M."/>
            <person name="Costa D.A."/>
            <person name="Varela-Raposo A."/>
            <person name="Horacio E.C.A."/>
            <person name="Matos M."/>
            <person name="Flores O."/>
            <person name="Ruiz J.C."/>
            <person name="Rodrigues-Pousada C."/>
        </authorList>
    </citation>
    <scope>NUCLEOTIDE SEQUENCE [LARGE SCALE GENOMIC DNA]</scope>
    <source>
        <strain evidence="3">ATCC 19364 / DSM 1382 / NCIMB 9332 / VKM B-1759</strain>
    </source>
</reference>
<reference evidence="2 3" key="1">
    <citation type="journal article" date="2013" name="J. Bacteriol.">
        <title>Roles of HynAB and Ech, the only two hydrogenases found in the model sulfate reducer Desulfovibrio gigas.</title>
        <authorList>
            <person name="Morais-Silva F.O."/>
            <person name="Santos C.I."/>
            <person name="Rodrigues R."/>
            <person name="Pereira I.A."/>
            <person name="Rodrigues-Pousada C."/>
        </authorList>
    </citation>
    <scope>NUCLEOTIDE SEQUENCE [LARGE SCALE GENOMIC DNA]</scope>
    <source>
        <strain evidence="3">ATCC 19364 / DSM 1382 / NCIMB 9332 / VKM B-1759</strain>
    </source>
</reference>